<name>A0A438FLU6_VITVI</name>
<evidence type="ECO:0000313" key="1">
    <source>
        <dbReference type="EMBL" id="RVW60470.1"/>
    </source>
</evidence>
<reference evidence="1 2" key="1">
    <citation type="journal article" date="2018" name="PLoS Genet.">
        <title>Population sequencing reveals clonal diversity and ancestral inbreeding in the grapevine cultivar Chardonnay.</title>
        <authorList>
            <person name="Roach M.J."/>
            <person name="Johnson D.L."/>
            <person name="Bohlmann J."/>
            <person name="van Vuuren H.J."/>
            <person name="Jones S.J."/>
            <person name="Pretorius I.S."/>
            <person name="Schmidt S.A."/>
            <person name="Borneman A.R."/>
        </authorList>
    </citation>
    <scope>NUCLEOTIDE SEQUENCE [LARGE SCALE GENOMIC DNA]</scope>
    <source>
        <strain evidence="2">cv. Chardonnay</strain>
        <tissue evidence="1">Leaf</tissue>
    </source>
</reference>
<organism evidence="1 2">
    <name type="scientific">Vitis vinifera</name>
    <name type="common">Grape</name>
    <dbReference type="NCBI Taxonomy" id="29760"/>
    <lineage>
        <taxon>Eukaryota</taxon>
        <taxon>Viridiplantae</taxon>
        <taxon>Streptophyta</taxon>
        <taxon>Embryophyta</taxon>
        <taxon>Tracheophyta</taxon>
        <taxon>Spermatophyta</taxon>
        <taxon>Magnoliopsida</taxon>
        <taxon>eudicotyledons</taxon>
        <taxon>Gunneridae</taxon>
        <taxon>Pentapetalae</taxon>
        <taxon>rosids</taxon>
        <taxon>Vitales</taxon>
        <taxon>Vitaceae</taxon>
        <taxon>Viteae</taxon>
        <taxon>Vitis</taxon>
    </lineage>
</organism>
<accession>A0A438FLU6</accession>
<sequence length="83" mass="9028">MRPLDTVCIALTLGAALGLKDHLIKLQSSAVKQRWMAIGSSVSQARPRLGTFDASKQVTKGKEQSDAEESLRLVVYLSCWGPN</sequence>
<protein>
    <submittedName>
        <fullName evidence="1">Uncharacterized protein</fullName>
    </submittedName>
</protein>
<dbReference type="EMBL" id="QGNW01000859">
    <property type="protein sequence ID" value="RVW60470.1"/>
    <property type="molecule type" value="Genomic_DNA"/>
</dbReference>
<proteinExistence type="predicted"/>
<evidence type="ECO:0000313" key="2">
    <source>
        <dbReference type="Proteomes" id="UP000288805"/>
    </source>
</evidence>
<dbReference type="InterPro" id="IPR022251">
    <property type="entry name" value="DUF3774_wound-induced"/>
</dbReference>
<dbReference type="AlphaFoldDB" id="A0A438FLU6"/>
<comment type="caution">
    <text evidence="1">The sequence shown here is derived from an EMBL/GenBank/DDBJ whole genome shotgun (WGS) entry which is preliminary data.</text>
</comment>
<dbReference type="Pfam" id="PF12609">
    <property type="entry name" value="DUF3774"/>
    <property type="match status" value="1"/>
</dbReference>
<dbReference type="Proteomes" id="UP000288805">
    <property type="component" value="Unassembled WGS sequence"/>
</dbReference>
<gene>
    <name evidence="1" type="ORF">CK203_100103</name>
</gene>